<keyword evidence="12" id="KW-0040">ANK repeat</keyword>
<dbReference type="GO" id="GO:0005829">
    <property type="term" value="C:cytosol"/>
    <property type="evidence" value="ECO:0007669"/>
    <property type="project" value="TreeGrafter"/>
</dbReference>
<dbReference type="GO" id="GO:0005524">
    <property type="term" value="F:ATP binding"/>
    <property type="evidence" value="ECO:0007669"/>
    <property type="project" value="UniProtKB-KW"/>
</dbReference>
<dbReference type="Gene3D" id="1.25.40.20">
    <property type="entry name" value="Ankyrin repeat-containing domain"/>
    <property type="match status" value="2"/>
</dbReference>
<evidence type="ECO:0000256" key="9">
    <source>
        <dbReference type="ARBA" id="ARBA00030237"/>
    </source>
</evidence>
<dbReference type="PANTHER" id="PTHR24348:SF22">
    <property type="entry name" value="NON-SPECIFIC SERINE_THREONINE PROTEIN KINASE"/>
    <property type="match status" value="1"/>
</dbReference>
<dbReference type="InterPro" id="IPR000719">
    <property type="entry name" value="Prot_kinase_dom"/>
</dbReference>
<gene>
    <name evidence="15" type="ORF">yc1106_01919</name>
</gene>
<dbReference type="GO" id="GO:0005776">
    <property type="term" value="C:autophagosome"/>
    <property type="evidence" value="ECO:0007669"/>
    <property type="project" value="TreeGrafter"/>
</dbReference>
<dbReference type="SUPFAM" id="SSF48403">
    <property type="entry name" value="Ankyrin repeat"/>
    <property type="match status" value="1"/>
</dbReference>
<dbReference type="InterPro" id="IPR008271">
    <property type="entry name" value="Ser/Thr_kinase_AS"/>
</dbReference>
<evidence type="ECO:0000313" key="16">
    <source>
        <dbReference type="Proteomes" id="UP001056012"/>
    </source>
</evidence>
<dbReference type="PROSITE" id="PS00108">
    <property type="entry name" value="PROTEIN_KINASE_ST"/>
    <property type="match status" value="1"/>
</dbReference>
<evidence type="ECO:0000256" key="7">
    <source>
        <dbReference type="ARBA" id="ARBA00022840"/>
    </source>
</evidence>
<protein>
    <recommendedName>
        <fullName evidence="2">non-specific serine/threonine protein kinase</fullName>
        <ecNumber evidence="2">2.7.11.1</ecNumber>
    </recommendedName>
    <alternativeName>
        <fullName evidence="9">Autophagy-related protein 1</fullName>
    </alternativeName>
</protein>
<dbReference type="GO" id="GO:0000045">
    <property type="term" value="P:autophagosome assembly"/>
    <property type="evidence" value="ECO:0007669"/>
    <property type="project" value="TreeGrafter"/>
</dbReference>
<dbReference type="CDD" id="cd00180">
    <property type="entry name" value="PKc"/>
    <property type="match status" value="1"/>
</dbReference>
<evidence type="ECO:0000256" key="2">
    <source>
        <dbReference type="ARBA" id="ARBA00012513"/>
    </source>
</evidence>
<evidence type="ECO:0000256" key="1">
    <source>
        <dbReference type="ARBA" id="ARBA00004623"/>
    </source>
</evidence>
<dbReference type="EC" id="2.7.11.1" evidence="2"/>
<dbReference type="InterPro" id="IPR011009">
    <property type="entry name" value="Kinase-like_dom_sf"/>
</dbReference>
<evidence type="ECO:0000259" key="14">
    <source>
        <dbReference type="PROSITE" id="PS50011"/>
    </source>
</evidence>
<comment type="subcellular location">
    <subcellularLocation>
        <location evidence="1">Preautophagosomal structure membrane</location>
        <topology evidence="1">Peripheral membrane protein</topology>
    </subcellularLocation>
</comment>
<dbReference type="PANTHER" id="PTHR24348">
    <property type="entry name" value="SERINE/THREONINE-PROTEIN KINASE UNC-51-RELATED"/>
    <property type="match status" value="1"/>
</dbReference>
<keyword evidence="5" id="KW-0547">Nucleotide-binding</keyword>
<evidence type="ECO:0000256" key="6">
    <source>
        <dbReference type="ARBA" id="ARBA00022777"/>
    </source>
</evidence>
<feature type="repeat" description="ANK" evidence="12">
    <location>
        <begin position="720"/>
        <end position="755"/>
    </location>
</feature>
<sequence>MAQTSNTSRDFTFSLHSLLKTALDAIGDRPWLQMELLANTCIEEKVFEKESPLGVGGYFYILRSQPSDLLKYVDSKLKPSMIHRFTLLQYNTVILRTPKSNLDQHTAGGQRILDSLATEIQILKDERLNSHPNIVGLLGLCWEFGGGSRQLAMPVMVLETAEAGDLSTYTQRTSKLGARDRLRLAIHCFEGLRAIHNVGVIHADIKPENVLIFTDTNGRPHAKLADFGCSILLNEVDTLTRLESGTPLWQSPRVSDALNAQQLRATDTYSLTLVTSLLLIGYPMYAVLEKVVKSGDDGKSLDELKAEEGALATLILRMQREADELQEKCFDKDVTALVAMFFRVGVSLDEEVAIGGTDLPLRLLRVMLHREIVIAVTRDARIHDTLDELEKDVYLCPGLGEVDEIARWYTAATDINQQADPESPVPLLHHPHAAVSRDHTNRRKNTKFQFPNAINSGSPSTAYLRRPPLAESIISFNRYFSRLRRLPARVSTDLLVSLRQIANSDQLDKTLGGLASYEMAAFIIGSHRIAPTEDQSLQDESLQDAGKYILQAARIGHAAARIHFGTILDWIGIPNPIDKDVEASWCYMSAVADNLCASSRLKLLSPARHIEAMQERVDLVASSILSSLVISCASSDQEFSESAFLQGSQELMSFIPDICLYLVCKSWHLSLKVVLQLPGIDVDMDLGTHSSLLLCACQKGDYVIARLLIEHFATPKANSDGLTPLHYLHRFPDDQILPMAKLLKDAGADLEARCELQTQCTIGQTDLSDTLLSATALLFAVANRNLLAVSALISLGADPFSGAKPYEKYDSDMSAKQNGRIYSPVHYAARLHLSDILQAMLPENKKCEQLYDWMCYETETLKVTPLWCAVDYWYQGLWDRVLLHGQDHITQCKKTIDILLNRGAQGHFVCWDTTTHARQSVFTAACLFGQPFVLSYLRTLGMEPSTKNLVMTLQNALEAEDSKAIDYLLPIAEKRTSSSEQKYELKASIQGHKTSDYLEYLYCIKEKLEANSESNLGLKLVRDEKLAEVIGPDDGRNIFQQKISGGGFKMTFTFRPGPGGHTVMEPEGEPSTMPPKGTPLSSNQDESHMSAFELAVLGGYEDRARELFEKEQCDTLCRRTDENGQTTTLIGRLIQKSRRYSAADNHVLFVLRLTPPSHEEFFDAVAESDSPKGQRLTILHLASVLPEWALTYTPRAPRAIISEILNKYSGPDHLNAITGPGSESVAALHLAVNSGNLDALKELEFEALDWNIVDGSGCTPMDVAGLRQQNVHNFLQNTRKLSRDENPASYRDSVNEYRSNVVRMQKLLVNKGGRHIKYGGFMYRRSEDMWELTDFQSFVCRELPVMEHLEFIEKNQADWKSPARKAHVEKLRSWSRLEVDESMLCPLLPQPPSSADETESSADHHETQPI</sequence>
<comment type="catalytic activity">
    <reaction evidence="11">
        <text>L-seryl-[protein] + ATP = O-phospho-L-seryl-[protein] + ADP + H(+)</text>
        <dbReference type="Rhea" id="RHEA:17989"/>
        <dbReference type="Rhea" id="RHEA-COMP:9863"/>
        <dbReference type="Rhea" id="RHEA-COMP:11604"/>
        <dbReference type="ChEBI" id="CHEBI:15378"/>
        <dbReference type="ChEBI" id="CHEBI:29999"/>
        <dbReference type="ChEBI" id="CHEBI:30616"/>
        <dbReference type="ChEBI" id="CHEBI:83421"/>
        <dbReference type="ChEBI" id="CHEBI:456216"/>
        <dbReference type="EC" id="2.7.11.1"/>
    </reaction>
</comment>
<keyword evidence="8" id="KW-0072">Autophagy</keyword>
<feature type="compositionally biased region" description="Basic and acidic residues" evidence="13">
    <location>
        <begin position="1401"/>
        <end position="1410"/>
    </location>
</feature>
<dbReference type="InterPro" id="IPR002110">
    <property type="entry name" value="Ankyrin_rpt"/>
</dbReference>
<keyword evidence="16" id="KW-1185">Reference proteome</keyword>
<feature type="domain" description="Protein kinase" evidence="14">
    <location>
        <begin position="47"/>
        <end position="352"/>
    </location>
</feature>
<evidence type="ECO:0000313" key="15">
    <source>
        <dbReference type="EMBL" id="USP74645.1"/>
    </source>
</evidence>
<dbReference type="SUPFAM" id="SSF56112">
    <property type="entry name" value="Protein kinase-like (PK-like)"/>
    <property type="match status" value="1"/>
</dbReference>
<dbReference type="GO" id="GO:0004674">
    <property type="term" value="F:protein serine/threonine kinase activity"/>
    <property type="evidence" value="ECO:0007669"/>
    <property type="project" value="UniProtKB-KW"/>
</dbReference>
<feature type="region of interest" description="Disordered" evidence="13">
    <location>
        <begin position="1065"/>
        <end position="1084"/>
    </location>
</feature>
<dbReference type="VEuPathDB" id="FungiDB:yc1106_01919"/>
<name>A0A9Q8Z3T7_CURCL</name>
<accession>A0A9Q8Z3T7</accession>
<evidence type="ECO:0000256" key="13">
    <source>
        <dbReference type="SAM" id="MobiDB-lite"/>
    </source>
</evidence>
<keyword evidence="7" id="KW-0067">ATP-binding</keyword>
<organism evidence="15 16">
    <name type="scientific">Curvularia clavata</name>
    <dbReference type="NCBI Taxonomy" id="95742"/>
    <lineage>
        <taxon>Eukaryota</taxon>
        <taxon>Fungi</taxon>
        <taxon>Dikarya</taxon>
        <taxon>Ascomycota</taxon>
        <taxon>Pezizomycotina</taxon>
        <taxon>Dothideomycetes</taxon>
        <taxon>Pleosporomycetidae</taxon>
        <taxon>Pleosporales</taxon>
        <taxon>Pleosporineae</taxon>
        <taxon>Pleosporaceae</taxon>
        <taxon>Curvularia</taxon>
    </lineage>
</organism>
<dbReference type="GO" id="GO:0034045">
    <property type="term" value="C:phagophore assembly site membrane"/>
    <property type="evidence" value="ECO:0007669"/>
    <property type="project" value="UniProtKB-SubCell"/>
</dbReference>
<dbReference type="OrthoDB" id="3918771at2759"/>
<feature type="region of interest" description="Disordered" evidence="13">
    <location>
        <begin position="1387"/>
        <end position="1410"/>
    </location>
</feature>
<keyword evidence="6" id="KW-0418">Kinase</keyword>
<evidence type="ECO:0000256" key="5">
    <source>
        <dbReference type="ARBA" id="ARBA00022741"/>
    </source>
</evidence>
<dbReference type="Gene3D" id="1.10.510.10">
    <property type="entry name" value="Transferase(Phosphotransferase) domain 1"/>
    <property type="match status" value="1"/>
</dbReference>
<evidence type="ECO:0000256" key="10">
    <source>
        <dbReference type="ARBA" id="ARBA00047899"/>
    </source>
</evidence>
<evidence type="ECO:0000256" key="11">
    <source>
        <dbReference type="ARBA" id="ARBA00048679"/>
    </source>
</evidence>
<keyword evidence="4" id="KW-0808">Transferase</keyword>
<dbReference type="GO" id="GO:0010506">
    <property type="term" value="P:regulation of autophagy"/>
    <property type="evidence" value="ECO:0007669"/>
    <property type="project" value="InterPro"/>
</dbReference>
<keyword evidence="3" id="KW-0723">Serine/threonine-protein kinase</keyword>
<reference evidence="15" key="1">
    <citation type="submission" date="2021-12" db="EMBL/GenBank/DDBJ databases">
        <title>Curvularia clavata genome.</title>
        <authorList>
            <person name="Cao Y."/>
        </authorList>
    </citation>
    <scope>NUCLEOTIDE SEQUENCE</scope>
    <source>
        <strain evidence="15">Yc1106</strain>
    </source>
</reference>
<comment type="catalytic activity">
    <reaction evidence="10">
        <text>L-threonyl-[protein] + ATP = O-phospho-L-threonyl-[protein] + ADP + H(+)</text>
        <dbReference type="Rhea" id="RHEA:46608"/>
        <dbReference type="Rhea" id="RHEA-COMP:11060"/>
        <dbReference type="Rhea" id="RHEA-COMP:11605"/>
        <dbReference type="ChEBI" id="CHEBI:15378"/>
        <dbReference type="ChEBI" id="CHEBI:30013"/>
        <dbReference type="ChEBI" id="CHEBI:30616"/>
        <dbReference type="ChEBI" id="CHEBI:61977"/>
        <dbReference type="ChEBI" id="CHEBI:456216"/>
        <dbReference type="EC" id="2.7.11.1"/>
    </reaction>
</comment>
<dbReference type="EMBL" id="CP089275">
    <property type="protein sequence ID" value="USP74645.1"/>
    <property type="molecule type" value="Genomic_DNA"/>
</dbReference>
<dbReference type="PROSITE" id="PS50088">
    <property type="entry name" value="ANK_REPEAT"/>
    <property type="match status" value="1"/>
</dbReference>
<evidence type="ECO:0000256" key="3">
    <source>
        <dbReference type="ARBA" id="ARBA00022527"/>
    </source>
</evidence>
<evidence type="ECO:0000256" key="8">
    <source>
        <dbReference type="ARBA" id="ARBA00023006"/>
    </source>
</evidence>
<dbReference type="SMART" id="SM00220">
    <property type="entry name" value="S_TKc"/>
    <property type="match status" value="1"/>
</dbReference>
<dbReference type="PROSITE" id="PS50011">
    <property type="entry name" value="PROTEIN_KINASE_DOM"/>
    <property type="match status" value="1"/>
</dbReference>
<dbReference type="SMART" id="SM00248">
    <property type="entry name" value="ANK"/>
    <property type="match status" value="6"/>
</dbReference>
<dbReference type="InterPro" id="IPR036770">
    <property type="entry name" value="Ankyrin_rpt-contain_sf"/>
</dbReference>
<dbReference type="Proteomes" id="UP001056012">
    <property type="component" value="Chromosome 2"/>
</dbReference>
<evidence type="ECO:0000256" key="12">
    <source>
        <dbReference type="PROSITE-ProRule" id="PRU00023"/>
    </source>
</evidence>
<evidence type="ECO:0000256" key="4">
    <source>
        <dbReference type="ARBA" id="ARBA00022679"/>
    </source>
</evidence>
<proteinExistence type="predicted"/>
<dbReference type="Pfam" id="PF00069">
    <property type="entry name" value="Pkinase"/>
    <property type="match status" value="1"/>
</dbReference>
<dbReference type="InterPro" id="IPR045269">
    <property type="entry name" value="Atg1-like"/>
</dbReference>